<dbReference type="InterPro" id="IPR001387">
    <property type="entry name" value="Cro/C1-type_HTH"/>
</dbReference>
<comment type="caution">
    <text evidence="2">The sequence shown here is derived from an EMBL/GenBank/DDBJ whole genome shotgun (WGS) entry which is preliminary data.</text>
</comment>
<organism evidence="2 3">
    <name type="scientific">Leuconostoc gasicomitatum</name>
    <dbReference type="NCBI Taxonomy" id="115778"/>
    <lineage>
        <taxon>Bacteria</taxon>
        <taxon>Bacillati</taxon>
        <taxon>Bacillota</taxon>
        <taxon>Bacilli</taxon>
        <taxon>Lactobacillales</taxon>
        <taxon>Lactobacillaceae</taxon>
        <taxon>Leuconostoc</taxon>
        <taxon>Leuconostoc gelidum group</taxon>
    </lineage>
</organism>
<dbReference type="Proteomes" id="UP000752647">
    <property type="component" value="Unassembled WGS sequence"/>
</dbReference>
<evidence type="ECO:0000313" key="3">
    <source>
        <dbReference type="Proteomes" id="UP000752647"/>
    </source>
</evidence>
<dbReference type="GO" id="GO:0003677">
    <property type="term" value="F:DNA binding"/>
    <property type="evidence" value="ECO:0007669"/>
    <property type="project" value="InterPro"/>
</dbReference>
<dbReference type="Pfam" id="PF01381">
    <property type="entry name" value="HTH_3"/>
    <property type="match status" value="1"/>
</dbReference>
<dbReference type="InterPro" id="IPR053163">
    <property type="entry name" value="HTH-type_regulator_Rgg"/>
</dbReference>
<dbReference type="AlphaFoldDB" id="A0A9Q3SVH5"/>
<name>A0A9Q3SVH5_9LACO</name>
<evidence type="ECO:0000313" key="2">
    <source>
        <dbReference type="EMBL" id="MBZ5962525.1"/>
    </source>
</evidence>
<dbReference type="InterPro" id="IPR010982">
    <property type="entry name" value="Lambda_DNA-bd_dom_sf"/>
</dbReference>
<dbReference type="EMBL" id="JAHBFI010000010">
    <property type="protein sequence ID" value="MBZ5962525.1"/>
    <property type="molecule type" value="Genomic_DNA"/>
</dbReference>
<sequence length="298" mass="35077">MTTIGETIKAIRKQKRLTQKEVYMGIVSRNFASRLENGHNSIESEKLFAILKRLEVSPNEFQFIHYNNSEYWFNNILNQIDNDASMKNTATLMKKHVDFKKNLSLDSQILAAIAYIKIYIIGNNPLRMSIDPAYPLKKHLDQTKDWSVFELRAFVDGIFIFRKDPSELLECMAKAHEVYKKYKGFTEYSYIIEQSVASIILNYVQIELTNFNYNSSNLQKITDNSCYSTLTDFTAKLTINFARLIIFLYLGSDQKSDEANCYEFIRMLQKLQHDDYTVFKEIYNYHLPLSQRYRKSRL</sequence>
<dbReference type="CDD" id="cd00093">
    <property type="entry name" value="HTH_XRE"/>
    <property type="match status" value="1"/>
</dbReference>
<dbReference type="SUPFAM" id="SSF47413">
    <property type="entry name" value="lambda repressor-like DNA-binding domains"/>
    <property type="match status" value="1"/>
</dbReference>
<protein>
    <submittedName>
        <fullName evidence="2">Helix-turn-helix transcriptional regulator</fullName>
    </submittedName>
</protein>
<dbReference type="SMART" id="SM00530">
    <property type="entry name" value="HTH_XRE"/>
    <property type="match status" value="1"/>
</dbReference>
<dbReference type="PROSITE" id="PS50943">
    <property type="entry name" value="HTH_CROC1"/>
    <property type="match status" value="1"/>
</dbReference>
<evidence type="ECO:0000259" key="1">
    <source>
        <dbReference type="PROSITE" id="PS50943"/>
    </source>
</evidence>
<reference evidence="2" key="1">
    <citation type="submission" date="2021-05" db="EMBL/GenBank/DDBJ databases">
        <title>Pangenome of Leuconostoc gelidum warrants species status for Leuconostoc gelidum subsp. gasicomitatum.</title>
        <authorList>
            <person name="Johansson P."/>
            <person name="Sade E."/>
            <person name="Hultman J."/>
            <person name="Auvinen P."/>
            <person name="Bjorkroth J."/>
        </authorList>
    </citation>
    <scope>NUCLEOTIDE SEQUENCE</scope>
    <source>
        <strain evidence="2">A.21.4</strain>
    </source>
</reference>
<accession>A0A9Q3SVH5</accession>
<proteinExistence type="predicted"/>
<dbReference type="InterPro" id="IPR011990">
    <property type="entry name" value="TPR-like_helical_dom_sf"/>
</dbReference>
<gene>
    <name evidence="2" type="ORF">KIJ12_05065</name>
</gene>
<dbReference type="PANTHER" id="PTHR37038">
    <property type="entry name" value="TRANSCRIPTIONAL REGULATOR-RELATED"/>
    <property type="match status" value="1"/>
</dbReference>
<feature type="domain" description="HTH cro/C1-type" evidence="1">
    <location>
        <begin position="8"/>
        <end position="61"/>
    </location>
</feature>
<dbReference type="Gene3D" id="1.25.40.10">
    <property type="entry name" value="Tetratricopeptide repeat domain"/>
    <property type="match status" value="1"/>
</dbReference>
<dbReference type="RefSeq" id="WP_224144116.1">
    <property type="nucleotide sequence ID" value="NZ_CBCPIF010000001.1"/>
</dbReference>